<dbReference type="PANTHER" id="PTHR43143">
    <property type="entry name" value="METALLOPHOSPHOESTERASE, CALCINEURIN SUPERFAMILY"/>
    <property type="match status" value="1"/>
</dbReference>
<evidence type="ECO:0000259" key="1">
    <source>
        <dbReference type="Pfam" id="PF00149"/>
    </source>
</evidence>
<accession>A0ABW9KJG5</accession>
<dbReference type="InterPro" id="IPR004843">
    <property type="entry name" value="Calcineurin-like_PHP"/>
</dbReference>
<sequence length="383" mass="42131">MTQTTDSPFQPLPLNKTSTVSWIHIGDLHMVKEGEQNEIDLGRIVDTINRLFSDGSVNFVYLPGDIADDGSAPAYRAVRKHLDRLKIPWFGIVGDHDVHEKSFENFTSFISASLYGGFILGGYRFLRLNAFGEPRPDSFTLSEEQLAWMEAELAAAEQLKQRVVLFLHCYPSDLLQGGDALRKMLQKYPVLLIDMGHTHYNEISNDGTVLYSATRSTGQVEEGAVGFSLTTIDDDVISWHFVKPDDAGLVAITSPSDHRLLTARTAAAPKKSSIEVAAKIWAEGGPTAVSAVFSGEELPLRLSEDGLWRAVIDGHRLADGLHQLTVSAVMESGSALSSSIQLAIGDLPLREVKHIDHENSIGEWSERGLLDTQLGPNKNGRKW</sequence>
<dbReference type="Proteomes" id="UP001634747">
    <property type="component" value="Unassembled WGS sequence"/>
</dbReference>
<comment type="caution">
    <text evidence="2">The sequence shown here is derived from an EMBL/GenBank/DDBJ whole genome shotgun (WGS) entry which is preliminary data.</text>
</comment>
<dbReference type="EMBL" id="JBJYXY010000001">
    <property type="protein sequence ID" value="MFN2975722.1"/>
    <property type="molecule type" value="Genomic_DNA"/>
</dbReference>
<dbReference type="GO" id="GO:0016787">
    <property type="term" value="F:hydrolase activity"/>
    <property type="evidence" value="ECO:0007669"/>
    <property type="project" value="UniProtKB-KW"/>
</dbReference>
<feature type="domain" description="Calcineurin-like phosphoesterase" evidence="1">
    <location>
        <begin position="23"/>
        <end position="200"/>
    </location>
</feature>
<reference evidence="2 3" key="1">
    <citation type="submission" date="2024-12" db="EMBL/GenBank/DDBJ databases">
        <authorList>
            <person name="Lee Y."/>
        </authorList>
    </citation>
    <scope>NUCLEOTIDE SEQUENCE [LARGE SCALE GENOMIC DNA]</scope>
    <source>
        <strain evidence="2 3">03SUJ4</strain>
    </source>
</reference>
<proteinExistence type="predicted"/>
<protein>
    <submittedName>
        <fullName evidence="2">Metallophosphoesterase family protein</fullName>
        <ecNumber evidence="2">3.1.-.-</ecNumber>
    </submittedName>
</protein>
<evidence type="ECO:0000313" key="3">
    <source>
        <dbReference type="Proteomes" id="UP001634747"/>
    </source>
</evidence>
<gene>
    <name evidence="2" type="ORF">ACK2TP_08095</name>
</gene>
<dbReference type="InterPro" id="IPR051918">
    <property type="entry name" value="STPP_CPPED1"/>
</dbReference>
<dbReference type="InterPro" id="IPR029052">
    <property type="entry name" value="Metallo-depent_PP-like"/>
</dbReference>
<keyword evidence="2" id="KW-0378">Hydrolase</keyword>
<dbReference type="RefSeq" id="WP_263412764.1">
    <property type="nucleotide sequence ID" value="NZ_BAABBH010000001.1"/>
</dbReference>
<evidence type="ECO:0000313" key="2">
    <source>
        <dbReference type="EMBL" id="MFN2975722.1"/>
    </source>
</evidence>
<dbReference type="EC" id="3.1.-.-" evidence="2"/>
<name>A0ABW9KJG5_9BACT</name>
<dbReference type="PANTHER" id="PTHR43143:SF1">
    <property type="entry name" value="SERINE_THREONINE-PROTEIN PHOSPHATASE CPPED1"/>
    <property type="match status" value="1"/>
</dbReference>
<dbReference type="Pfam" id="PF00149">
    <property type="entry name" value="Metallophos"/>
    <property type="match status" value="1"/>
</dbReference>
<dbReference type="Gene3D" id="3.60.21.10">
    <property type="match status" value="1"/>
</dbReference>
<organism evidence="2 3">
    <name type="scientific">Terriglobus aquaticus</name>
    <dbReference type="NCBI Taxonomy" id="940139"/>
    <lineage>
        <taxon>Bacteria</taxon>
        <taxon>Pseudomonadati</taxon>
        <taxon>Acidobacteriota</taxon>
        <taxon>Terriglobia</taxon>
        <taxon>Terriglobales</taxon>
        <taxon>Acidobacteriaceae</taxon>
        <taxon>Terriglobus</taxon>
    </lineage>
</organism>
<dbReference type="SUPFAM" id="SSF56300">
    <property type="entry name" value="Metallo-dependent phosphatases"/>
    <property type="match status" value="1"/>
</dbReference>
<keyword evidence="3" id="KW-1185">Reference proteome</keyword>